<comment type="caution">
    <text evidence="1">The sequence shown here is derived from an EMBL/GenBank/DDBJ whole genome shotgun (WGS) entry which is preliminary data.</text>
</comment>
<name>A0ACC2JBI0_9PEZI</name>
<evidence type="ECO:0000313" key="2">
    <source>
        <dbReference type="Proteomes" id="UP001153332"/>
    </source>
</evidence>
<dbReference type="EMBL" id="JAPUUL010002757">
    <property type="protein sequence ID" value="KAJ8124811.1"/>
    <property type="molecule type" value="Genomic_DNA"/>
</dbReference>
<keyword evidence="2" id="KW-1185">Reference proteome</keyword>
<evidence type="ECO:0000313" key="1">
    <source>
        <dbReference type="EMBL" id="KAJ8124811.1"/>
    </source>
</evidence>
<reference evidence="1" key="1">
    <citation type="submission" date="2022-12" db="EMBL/GenBank/DDBJ databases">
        <title>Genome Sequence of Lasiodiplodia mahajangana.</title>
        <authorList>
            <person name="Buettner E."/>
        </authorList>
    </citation>
    <scope>NUCLEOTIDE SEQUENCE</scope>
    <source>
        <strain evidence="1">VT137</strain>
    </source>
</reference>
<proteinExistence type="predicted"/>
<organism evidence="1 2">
    <name type="scientific">Lasiodiplodia mahajangana</name>
    <dbReference type="NCBI Taxonomy" id="1108764"/>
    <lineage>
        <taxon>Eukaryota</taxon>
        <taxon>Fungi</taxon>
        <taxon>Dikarya</taxon>
        <taxon>Ascomycota</taxon>
        <taxon>Pezizomycotina</taxon>
        <taxon>Dothideomycetes</taxon>
        <taxon>Dothideomycetes incertae sedis</taxon>
        <taxon>Botryosphaeriales</taxon>
        <taxon>Botryosphaeriaceae</taxon>
        <taxon>Lasiodiplodia</taxon>
    </lineage>
</organism>
<sequence length="305" mass="34330">MTQCNSTEQRRLLRAFLKALLAQCGDSDLPENPPAIHTDQVPREVSRHMSPALKDLSPAEELIFWTSRSLNADKLCPWLGCLGFNLAVTLVAGTIAGPRGRTIVGQWFKYVAKRGPSDGAVSGESVMCFEGPGLYQMLYPRLRAKSEIEPLSRRYLHQDNALCLYRSRAWVFLDDARLFKAHRDGPHFPADDITFPAIQFHDIIGPSHDYGESHDVEDSEGFSLEIEMKNLSKLKAGAAAIYVDLLRKQRHWVGFAEVKPKKARNYKENRLTQVLDSETIGDADTPRKYWEAVLDRYPIQAGATS</sequence>
<gene>
    <name evidence="1" type="ORF">O1611_g8829</name>
</gene>
<accession>A0ACC2JBI0</accession>
<protein>
    <submittedName>
        <fullName evidence="1">Uncharacterized protein</fullName>
    </submittedName>
</protein>
<dbReference type="Proteomes" id="UP001153332">
    <property type="component" value="Unassembled WGS sequence"/>
</dbReference>